<proteinExistence type="predicted"/>
<gene>
    <name evidence="1" type="ORF">ACFL27_13710</name>
</gene>
<reference evidence="1 2" key="1">
    <citation type="submission" date="2024-09" db="EMBL/GenBank/DDBJ databases">
        <title>Laminarin stimulates single cell rates of sulfate reduction while oxygen inhibits transcriptomic activity in coastal marine sediment.</title>
        <authorList>
            <person name="Lindsay M."/>
            <person name="Orcutt B."/>
            <person name="Emerson D."/>
            <person name="Stepanauskas R."/>
            <person name="D'Angelo T."/>
        </authorList>
    </citation>
    <scope>NUCLEOTIDE SEQUENCE [LARGE SCALE GENOMIC DNA]</scope>
    <source>
        <strain evidence="1">SAG AM-311-K15</strain>
    </source>
</reference>
<comment type="caution">
    <text evidence="1">The sequence shown here is derived from an EMBL/GenBank/DDBJ whole genome shotgun (WGS) entry which is preliminary data.</text>
</comment>
<evidence type="ECO:0000313" key="1">
    <source>
        <dbReference type="EMBL" id="MFC1851247.1"/>
    </source>
</evidence>
<protein>
    <submittedName>
        <fullName evidence="1">Uncharacterized protein</fullName>
    </submittedName>
</protein>
<evidence type="ECO:0000313" key="2">
    <source>
        <dbReference type="Proteomes" id="UP001594351"/>
    </source>
</evidence>
<sequence length="149" mass="17508">MSIFEHDRWFITIGENDEIIDSLDEVRKKVVAAQSLDQGSINLCAAAGPRPWWHRIFGTDRFIRSYFICEWYGDFAAIIFLDEKGSEYRAIDEENQTNVDVEVRKNISFGNYVALQEIYCLTKRRAFSALIEFIETGIRPDWLSYKFFK</sequence>
<dbReference type="Proteomes" id="UP001594351">
    <property type="component" value="Unassembled WGS sequence"/>
</dbReference>
<keyword evidence="2" id="KW-1185">Reference proteome</keyword>
<organism evidence="1 2">
    <name type="scientific">candidate division CSSED10-310 bacterium</name>
    <dbReference type="NCBI Taxonomy" id="2855610"/>
    <lineage>
        <taxon>Bacteria</taxon>
        <taxon>Bacteria division CSSED10-310</taxon>
    </lineage>
</organism>
<dbReference type="EMBL" id="JBHPBY010000169">
    <property type="protein sequence ID" value="MFC1851247.1"/>
    <property type="molecule type" value="Genomic_DNA"/>
</dbReference>
<accession>A0ABV6YYI9</accession>
<name>A0ABV6YYI9_UNCC1</name>